<dbReference type="STRING" id="74649.A0A2P6QWG5"/>
<dbReference type="InterPro" id="IPR036047">
    <property type="entry name" value="F-box-like_dom_sf"/>
</dbReference>
<accession>A0A2P6QWG5</accession>
<dbReference type="PANTHER" id="PTHR38926">
    <property type="entry name" value="F-BOX DOMAIN CONTAINING PROTEIN, EXPRESSED"/>
    <property type="match status" value="1"/>
</dbReference>
<dbReference type="AlphaFoldDB" id="A0A2P6QWG5"/>
<dbReference type="PANTHER" id="PTHR38926:SF5">
    <property type="entry name" value="F-BOX AND LEUCINE-RICH REPEAT PROTEIN 6"/>
    <property type="match status" value="1"/>
</dbReference>
<dbReference type="Gramene" id="PRQ38501">
    <property type="protein sequence ID" value="PRQ38501"/>
    <property type="gene ID" value="RchiOBHm_Chr4g0414641"/>
</dbReference>
<keyword evidence="2" id="KW-1185">Reference proteome</keyword>
<dbReference type="SUPFAM" id="SSF52047">
    <property type="entry name" value="RNI-like"/>
    <property type="match status" value="1"/>
</dbReference>
<dbReference type="Proteomes" id="UP000238479">
    <property type="component" value="Chromosome 4"/>
</dbReference>
<dbReference type="InterPro" id="IPR032675">
    <property type="entry name" value="LRR_dom_sf"/>
</dbReference>
<dbReference type="Gene3D" id="1.20.1280.50">
    <property type="match status" value="1"/>
</dbReference>
<gene>
    <name evidence="1" type="ORF">RchiOBHm_Chr4g0414641</name>
</gene>
<comment type="caution">
    <text evidence="1">The sequence shown here is derived from an EMBL/GenBank/DDBJ whole genome shotgun (WGS) entry which is preliminary data.</text>
</comment>
<name>A0A2P6QWG5_ROSCH</name>
<dbReference type="SUPFAM" id="SSF81383">
    <property type="entry name" value="F-box domain"/>
    <property type="match status" value="1"/>
</dbReference>
<organism evidence="1 2">
    <name type="scientific">Rosa chinensis</name>
    <name type="common">China rose</name>
    <dbReference type="NCBI Taxonomy" id="74649"/>
    <lineage>
        <taxon>Eukaryota</taxon>
        <taxon>Viridiplantae</taxon>
        <taxon>Streptophyta</taxon>
        <taxon>Embryophyta</taxon>
        <taxon>Tracheophyta</taxon>
        <taxon>Spermatophyta</taxon>
        <taxon>Magnoliopsida</taxon>
        <taxon>eudicotyledons</taxon>
        <taxon>Gunneridae</taxon>
        <taxon>Pentapetalae</taxon>
        <taxon>rosids</taxon>
        <taxon>fabids</taxon>
        <taxon>Rosales</taxon>
        <taxon>Rosaceae</taxon>
        <taxon>Rosoideae</taxon>
        <taxon>Rosoideae incertae sedis</taxon>
        <taxon>Rosa</taxon>
    </lineage>
</organism>
<dbReference type="Gene3D" id="3.80.10.10">
    <property type="entry name" value="Ribonuclease Inhibitor"/>
    <property type="match status" value="1"/>
</dbReference>
<proteinExistence type="predicted"/>
<dbReference type="OMA" id="TNGDDYC"/>
<sequence>MFVGESIFFSDGFVDSLVTGLLPYWLEIPTNEDAGKTLYIFDDFPSKEAQKPFREDHQAQNTYYEMEDEPRWEELEVDCLVNVFGRVGMESLLLDVPFVCKSWYRATLVPSCWQFLKFPDDLSDPILVDFVGPGCDPKPGYLCTCTFIRRFIDEYRLDGRRFSVTAFLKFIISRSKGKAMSLRLPRDASEDVLKYAADECPALKLLSLPSRLVNRNASIIQEMIGKWTNLEYLVLGTSYNLENILGQISIHCKNLRLSRVASAEIGKDKAMAIVSLLPKLKQLILKNAYIDRGALVTLLQGCNELVRLDVSNCRGFNGRDEEIAKLASHISNFSSRGSILFDYDDYDEGGSFYHDEFFHGYGSD</sequence>
<reference evidence="1 2" key="1">
    <citation type="journal article" date="2018" name="Nat. Genet.">
        <title>The Rosa genome provides new insights in the design of modern roses.</title>
        <authorList>
            <person name="Bendahmane M."/>
        </authorList>
    </citation>
    <scope>NUCLEOTIDE SEQUENCE [LARGE SCALE GENOMIC DNA]</scope>
    <source>
        <strain evidence="2">cv. Old Blush</strain>
    </source>
</reference>
<dbReference type="EMBL" id="PDCK01000042">
    <property type="protein sequence ID" value="PRQ38501.1"/>
    <property type="molecule type" value="Genomic_DNA"/>
</dbReference>
<evidence type="ECO:0000313" key="1">
    <source>
        <dbReference type="EMBL" id="PRQ38501.1"/>
    </source>
</evidence>
<protein>
    <submittedName>
        <fullName evidence="1">Putative F-box domain, leucine-rich repeat domain, L domain-containing protein</fullName>
    </submittedName>
</protein>
<evidence type="ECO:0000313" key="2">
    <source>
        <dbReference type="Proteomes" id="UP000238479"/>
    </source>
</evidence>